<dbReference type="Proteomes" id="UP000580709">
    <property type="component" value="Unassembled WGS sequence"/>
</dbReference>
<sequence length="338" mass="36006">MKPSSVAAGGLAAIVTLAVMILLGPRPITLGEETTGDASVSDALRTHADPGHHELAAFYLGNGGVRFGGLGADEHTEFEIGSITKTFNAELLRQQIERGDITLATTVGELIDVPGTPIADVTMEELANHTAGLSSAPSELLSNRVAVALTNANPYRDATADDILSYAAEAELHDRGERNYSNYGHALLGQLLARNADMSYEELLRTAIFEPAGMTETHLATSGSGEDSSRGLGLSGRPAEPWDMDGWAPAGAIRSTPADMAKYAQWVADHGRPEYGWSHREIGGTEYTFHNGGTGGFRTMLVWSPDHEAAVFVANTSSMWVDELAVDLLEDLEGTQQQ</sequence>
<evidence type="ECO:0000313" key="3">
    <source>
        <dbReference type="Proteomes" id="UP000580709"/>
    </source>
</evidence>
<dbReference type="Pfam" id="PF00144">
    <property type="entry name" value="Beta-lactamase"/>
    <property type="match status" value="1"/>
</dbReference>
<reference evidence="2 3" key="1">
    <citation type="submission" date="2020-07" db="EMBL/GenBank/DDBJ databases">
        <authorList>
            <person name="Khare M."/>
        </authorList>
    </citation>
    <scope>NUCLEOTIDE SEQUENCE [LARGE SCALE GENOMIC DNA]</scope>
    <source>
        <strain evidence="2 3">P8776</strain>
    </source>
</reference>
<gene>
    <name evidence="2" type="ORF">H0H28_03275</name>
</gene>
<dbReference type="InterPro" id="IPR050491">
    <property type="entry name" value="AmpC-like"/>
</dbReference>
<name>A0A6I7R8J6_9CORY</name>
<dbReference type="Gene3D" id="3.40.710.10">
    <property type="entry name" value="DD-peptidase/beta-lactamase superfamily"/>
    <property type="match status" value="1"/>
</dbReference>
<dbReference type="SUPFAM" id="SSF56601">
    <property type="entry name" value="beta-lactamase/transpeptidase-like"/>
    <property type="match status" value="1"/>
</dbReference>
<evidence type="ECO:0000259" key="1">
    <source>
        <dbReference type="Pfam" id="PF00144"/>
    </source>
</evidence>
<dbReference type="RefSeq" id="WP_136653557.1">
    <property type="nucleotide sequence ID" value="NZ_JACEOR010000117.1"/>
</dbReference>
<dbReference type="AlphaFoldDB" id="A0A6I7R8J6"/>
<accession>A0A6I7R8J6</accession>
<comment type="caution">
    <text evidence="2">The sequence shown here is derived from an EMBL/GenBank/DDBJ whole genome shotgun (WGS) entry which is preliminary data.</text>
</comment>
<dbReference type="PANTHER" id="PTHR46825:SF9">
    <property type="entry name" value="BETA-LACTAMASE-RELATED DOMAIN-CONTAINING PROTEIN"/>
    <property type="match status" value="1"/>
</dbReference>
<dbReference type="EMBL" id="JACEOR010000117">
    <property type="protein sequence ID" value="MBA4504364.1"/>
    <property type="molecule type" value="Genomic_DNA"/>
</dbReference>
<keyword evidence="3" id="KW-1185">Reference proteome</keyword>
<feature type="domain" description="Beta-lactamase-related" evidence="1">
    <location>
        <begin position="65"/>
        <end position="315"/>
    </location>
</feature>
<proteinExistence type="predicted"/>
<dbReference type="InterPro" id="IPR012338">
    <property type="entry name" value="Beta-lactam/transpept-like"/>
</dbReference>
<evidence type="ECO:0000313" key="2">
    <source>
        <dbReference type="EMBL" id="MBA4504364.1"/>
    </source>
</evidence>
<dbReference type="InterPro" id="IPR001466">
    <property type="entry name" value="Beta-lactam-related"/>
</dbReference>
<organism evidence="2 3">
    <name type="scientific">Corynebacterium sanguinis</name>
    <dbReference type="NCBI Taxonomy" id="2594913"/>
    <lineage>
        <taxon>Bacteria</taxon>
        <taxon>Bacillati</taxon>
        <taxon>Actinomycetota</taxon>
        <taxon>Actinomycetes</taxon>
        <taxon>Mycobacteriales</taxon>
        <taxon>Corynebacteriaceae</taxon>
        <taxon>Corynebacterium</taxon>
    </lineage>
</organism>
<dbReference type="PANTHER" id="PTHR46825">
    <property type="entry name" value="D-ALANYL-D-ALANINE-CARBOXYPEPTIDASE/ENDOPEPTIDASE AMPH"/>
    <property type="match status" value="1"/>
</dbReference>
<protein>
    <submittedName>
        <fullName evidence="2">Beta-lactamase family protein</fullName>
    </submittedName>
</protein>